<feature type="region of interest" description="Disordered" evidence="9">
    <location>
        <begin position="639"/>
        <end position="660"/>
    </location>
</feature>
<keyword evidence="3" id="KW-0808">Transferase</keyword>
<feature type="compositionally biased region" description="Polar residues" evidence="9">
    <location>
        <begin position="736"/>
        <end position="750"/>
    </location>
</feature>
<dbReference type="AlphaFoldDB" id="A0AAD4GVE8"/>
<dbReference type="GO" id="GO:0016567">
    <property type="term" value="P:protein ubiquitination"/>
    <property type="evidence" value="ECO:0007669"/>
    <property type="project" value="UniProtKB-ARBA"/>
</dbReference>
<dbReference type="EMBL" id="VCAU01000024">
    <property type="protein sequence ID" value="KAF9890711.1"/>
    <property type="molecule type" value="Genomic_DNA"/>
</dbReference>
<dbReference type="GO" id="GO:0008270">
    <property type="term" value="F:zinc ion binding"/>
    <property type="evidence" value="ECO:0007669"/>
    <property type="project" value="UniProtKB-KW"/>
</dbReference>
<feature type="compositionally biased region" description="Low complexity" evidence="9">
    <location>
        <begin position="147"/>
        <end position="167"/>
    </location>
</feature>
<name>A0AAD4GVE8_ASPNN</name>
<reference evidence="11" key="2">
    <citation type="submission" date="2020-02" db="EMBL/GenBank/DDBJ databases">
        <authorList>
            <person name="Gilchrist C.L.M."/>
            <person name="Chooi Y.-H."/>
        </authorList>
    </citation>
    <scope>NUCLEOTIDE SEQUENCE</scope>
    <source>
        <strain evidence="11">MST-FP2251</strain>
    </source>
</reference>
<feature type="region of interest" description="Disordered" evidence="9">
    <location>
        <begin position="370"/>
        <end position="426"/>
    </location>
</feature>
<evidence type="ECO:0000256" key="2">
    <source>
        <dbReference type="ARBA" id="ARBA00012483"/>
    </source>
</evidence>
<dbReference type="GO" id="GO:0061630">
    <property type="term" value="F:ubiquitin protein ligase activity"/>
    <property type="evidence" value="ECO:0007669"/>
    <property type="project" value="UniProtKB-EC"/>
</dbReference>
<dbReference type="SUPFAM" id="SSF57850">
    <property type="entry name" value="RING/U-box"/>
    <property type="match status" value="1"/>
</dbReference>
<feature type="compositionally biased region" description="Low complexity" evidence="9">
    <location>
        <begin position="63"/>
        <end position="76"/>
    </location>
</feature>
<feature type="region of interest" description="Disordered" evidence="9">
    <location>
        <begin position="147"/>
        <end position="220"/>
    </location>
</feature>
<gene>
    <name evidence="11" type="ORF">FE257_005577</name>
</gene>
<keyword evidence="7" id="KW-0862">Zinc</keyword>
<sequence length="803" mass="89698">MADAGDRVFCHACGGMWRQSDHGLVCPHCQSDFTEIIEIPPDPEEDVPDPPTSVPGERPDSPANPWANHNPWANQNDDPDPWDPGNGYRHHSYRSPDGRFSFSTTTYTHGFTPSQSPRSQRERPMDPMMPMVRGLDTIFHGLAGTYQQAGQGQQMGNRIRTQQQQQQSTGDGPTSPRAGPTPHVWQGSFNLNMGGGGGMQSEYHTTGGLNPRDTDGPQPMGTPLRTLGDILQLFREVGVDGNPGGAERPMDGPNPMALLSTLLNLRHGDAVYSQEELDRVISQLVDQNVNRTAPPPANQVAIESLPKVCIDKEMLGSEGRAECSICMDPVELGTEVTELPCKHWFHPQCIEMWLNQHNTCPHCRRGIDAPAQRGDSSNDPMVIDDSPPTSRRTSAAAAHGHSGPSRSRQSSWTTDPGERSSGEDARKKRREYCLASGYISRAHEEADSIRGKDNRLDETKKLQRQIVTLYTEIGALIPDAKHKEYRGLRYQILTMAGYLKRAMIYDVRRFLGKKIEFRYGSASVSQIYGHRSEGTYPTHYQAHCSSIDTVGDVLDEEEETYYIEYFQGYGQFREVGLPQELPAEFEEAILQREELSNLRAHIVRCEKGESAEIINFYKNEYRKVMTSIRQSELHRYQTQWKPESKPAVKRKRGASAQPKRVRANSEEAILKKIKFRYYQPLLLYQPVAVEPHSPTAVNLPSHNTTQVGFVNQQHAEFDHTARVHVRVHSHSESSMGDISTETSPLSSARTTPDLDLIDSRLLEPAVSGEDGVTLANKVPGITHDRPSPSNDDEDTGHDDKTVT</sequence>
<feature type="compositionally biased region" description="Low complexity" evidence="9">
    <location>
        <begin position="386"/>
        <end position="407"/>
    </location>
</feature>
<evidence type="ECO:0000256" key="8">
    <source>
        <dbReference type="PROSITE-ProRule" id="PRU00175"/>
    </source>
</evidence>
<dbReference type="PROSITE" id="PS50089">
    <property type="entry name" value="ZF_RING_2"/>
    <property type="match status" value="1"/>
</dbReference>
<feature type="compositionally biased region" description="Basic and acidic residues" evidence="9">
    <location>
        <begin position="416"/>
        <end position="426"/>
    </location>
</feature>
<evidence type="ECO:0000313" key="11">
    <source>
        <dbReference type="EMBL" id="KAF9890711.1"/>
    </source>
</evidence>
<evidence type="ECO:0000259" key="10">
    <source>
        <dbReference type="PROSITE" id="PS50089"/>
    </source>
</evidence>
<evidence type="ECO:0000256" key="7">
    <source>
        <dbReference type="ARBA" id="ARBA00022833"/>
    </source>
</evidence>
<organism evidence="11 12">
    <name type="scientific">Aspergillus nanangensis</name>
    <dbReference type="NCBI Taxonomy" id="2582783"/>
    <lineage>
        <taxon>Eukaryota</taxon>
        <taxon>Fungi</taxon>
        <taxon>Dikarya</taxon>
        <taxon>Ascomycota</taxon>
        <taxon>Pezizomycotina</taxon>
        <taxon>Eurotiomycetes</taxon>
        <taxon>Eurotiomycetidae</taxon>
        <taxon>Eurotiales</taxon>
        <taxon>Aspergillaceae</taxon>
        <taxon>Aspergillus</taxon>
        <taxon>Aspergillus subgen. Circumdati</taxon>
    </lineage>
</organism>
<accession>A0AAD4GVE8</accession>
<dbReference type="Proteomes" id="UP001194746">
    <property type="component" value="Unassembled WGS sequence"/>
</dbReference>
<comment type="caution">
    <text evidence="11">The sequence shown here is derived from an EMBL/GenBank/DDBJ whole genome shotgun (WGS) entry which is preliminary data.</text>
</comment>
<dbReference type="InterPro" id="IPR001841">
    <property type="entry name" value="Znf_RING"/>
</dbReference>
<dbReference type="SMART" id="SM00184">
    <property type="entry name" value="RING"/>
    <property type="match status" value="1"/>
</dbReference>
<dbReference type="PANTHER" id="PTHR15710">
    <property type="entry name" value="E3 UBIQUITIN-PROTEIN LIGASE PRAJA"/>
    <property type="match status" value="1"/>
</dbReference>
<evidence type="ECO:0000256" key="3">
    <source>
        <dbReference type="ARBA" id="ARBA00022679"/>
    </source>
</evidence>
<dbReference type="Gene3D" id="3.30.40.10">
    <property type="entry name" value="Zinc/RING finger domain, C3HC4 (zinc finger)"/>
    <property type="match status" value="1"/>
</dbReference>
<feature type="region of interest" description="Disordered" evidence="9">
    <location>
        <begin position="766"/>
        <end position="803"/>
    </location>
</feature>
<dbReference type="Pfam" id="PF13639">
    <property type="entry name" value="zf-RING_2"/>
    <property type="match status" value="1"/>
</dbReference>
<feature type="domain" description="RING-type" evidence="10">
    <location>
        <begin position="323"/>
        <end position="364"/>
    </location>
</feature>
<dbReference type="PANTHER" id="PTHR15710:SF228">
    <property type="entry name" value="FINGER DOMAIN PROTEIN, PUTATIVE-RELATED"/>
    <property type="match status" value="1"/>
</dbReference>
<evidence type="ECO:0000256" key="4">
    <source>
        <dbReference type="ARBA" id="ARBA00022723"/>
    </source>
</evidence>
<dbReference type="InterPro" id="IPR013083">
    <property type="entry name" value="Znf_RING/FYVE/PHD"/>
</dbReference>
<keyword evidence="4" id="KW-0479">Metal-binding</keyword>
<keyword evidence="5 8" id="KW-0863">Zinc-finger</keyword>
<dbReference type="GO" id="GO:0005737">
    <property type="term" value="C:cytoplasm"/>
    <property type="evidence" value="ECO:0007669"/>
    <property type="project" value="TreeGrafter"/>
</dbReference>
<comment type="catalytic activity">
    <reaction evidence="1">
        <text>S-ubiquitinyl-[E2 ubiquitin-conjugating enzyme]-L-cysteine + [acceptor protein]-L-lysine = [E2 ubiquitin-conjugating enzyme]-L-cysteine + N(6)-ubiquitinyl-[acceptor protein]-L-lysine.</text>
        <dbReference type="EC" id="2.3.2.27"/>
    </reaction>
</comment>
<feature type="region of interest" description="Disordered" evidence="9">
    <location>
        <begin position="729"/>
        <end position="752"/>
    </location>
</feature>
<keyword evidence="12" id="KW-1185">Reference proteome</keyword>
<feature type="compositionally biased region" description="Polar residues" evidence="9">
    <location>
        <begin position="101"/>
        <end position="118"/>
    </location>
</feature>
<dbReference type="FunFam" id="3.30.40.10:FF:000127">
    <property type="entry name" value="E3 ubiquitin-protein ligase RNF181"/>
    <property type="match status" value="1"/>
</dbReference>
<keyword evidence="6" id="KW-0833">Ubl conjugation pathway</keyword>
<evidence type="ECO:0000256" key="5">
    <source>
        <dbReference type="ARBA" id="ARBA00022771"/>
    </source>
</evidence>
<feature type="region of interest" description="Disordered" evidence="9">
    <location>
        <begin position="38"/>
        <end position="128"/>
    </location>
</feature>
<proteinExistence type="predicted"/>
<evidence type="ECO:0000256" key="9">
    <source>
        <dbReference type="SAM" id="MobiDB-lite"/>
    </source>
</evidence>
<protein>
    <recommendedName>
        <fullName evidence="2">RING-type E3 ubiquitin transferase</fullName>
        <ecNumber evidence="2">2.3.2.27</ecNumber>
    </recommendedName>
</protein>
<evidence type="ECO:0000313" key="12">
    <source>
        <dbReference type="Proteomes" id="UP001194746"/>
    </source>
</evidence>
<reference evidence="11" key="1">
    <citation type="journal article" date="2019" name="Beilstein J. Org. Chem.">
        <title>Nanangenines: drimane sesquiterpenoids as the dominant metabolite cohort of a novel Australian fungus, Aspergillus nanangensis.</title>
        <authorList>
            <person name="Lacey H.J."/>
            <person name="Gilchrist C.L.M."/>
            <person name="Crombie A."/>
            <person name="Kalaitzis J.A."/>
            <person name="Vuong D."/>
            <person name="Rutledge P.J."/>
            <person name="Turner P."/>
            <person name="Pitt J.I."/>
            <person name="Lacey E."/>
            <person name="Chooi Y.H."/>
            <person name="Piggott A.M."/>
        </authorList>
    </citation>
    <scope>NUCLEOTIDE SEQUENCE</scope>
    <source>
        <strain evidence="11">MST-FP2251</strain>
    </source>
</reference>
<dbReference type="EC" id="2.3.2.27" evidence="2"/>
<evidence type="ECO:0000256" key="6">
    <source>
        <dbReference type="ARBA" id="ARBA00022786"/>
    </source>
</evidence>
<evidence type="ECO:0000256" key="1">
    <source>
        <dbReference type="ARBA" id="ARBA00000900"/>
    </source>
</evidence>